<gene>
    <name evidence="1" type="ORF">P4I72_27275</name>
</gene>
<keyword evidence="2" id="KW-1185">Reference proteome</keyword>
<comment type="caution">
    <text evidence="1">The sequence shown here is derived from an EMBL/GenBank/DDBJ whole genome shotgun (WGS) entry which is preliminary data.</text>
</comment>
<organism evidence="1 2">
    <name type="scientific">Paenibacillus alba</name>
    <dbReference type="NCBI Taxonomy" id="1197127"/>
    <lineage>
        <taxon>Bacteria</taxon>
        <taxon>Bacillati</taxon>
        <taxon>Bacillota</taxon>
        <taxon>Bacilli</taxon>
        <taxon>Bacillales</taxon>
        <taxon>Paenibacillaceae</taxon>
        <taxon>Paenibacillus</taxon>
    </lineage>
</organism>
<dbReference type="InterPro" id="IPR010349">
    <property type="entry name" value="Asparaginase_II"/>
</dbReference>
<accession>A0ABU6GAZ1</accession>
<name>A0ABU6GAZ1_9BACL</name>
<dbReference type="PANTHER" id="PTHR42110">
    <property type="entry name" value="L-ASPARAGINASE, PUTATIVE (AFU_ORTHOLOGUE AFUA_3G11890)-RELATED"/>
    <property type="match status" value="1"/>
</dbReference>
<dbReference type="RefSeq" id="WP_326074812.1">
    <property type="nucleotide sequence ID" value="NZ_JARLKY010000080.1"/>
</dbReference>
<dbReference type="EMBL" id="JARLKY010000080">
    <property type="protein sequence ID" value="MEC0230804.1"/>
    <property type="molecule type" value="Genomic_DNA"/>
</dbReference>
<dbReference type="Pfam" id="PF06089">
    <property type="entry name" value="Asparaginase_II"/>
    <property type="match status" value="1"/>
</dbReference>
<proteinExistence type="predicted"/>
<dbReference type="Proteomes" id="UP001338137">
    <property type="component" value="Unassembled WGS sequence"/>
</dbReference>
<dbReference type="PANTHER" id="PTHR42110:SF1">
    <property type="entry name" value="L-ASPARAGINASE, PUTATIVE (AFU_ORTHOLOGUE AFUA_3G11890)-RELATED"/>
    <property type="match status" value="1"/>
</dbReference>
<sequence length="337" mass="37014">MDQTLVEEYRGGALECVHSGHICGVSISGAVKYAVGDVESVTYLRSSGKPFQAIPVIRHGADRKFGLSDKETAIMIGSHRAESFHVEALESMLAKIGVGEEALVCHPTYPLSVPASEAMLRAQKPKRSIYHNCSGKHLGILALCKTMGYPMEGYFEPEHPAQIEIVDTLAYLSECPREQIHIGTDGCGFPVFAIPLKHLATAFLKLACPEVIENLEIRSAVIRITSLMNEHYEMIAGSERICSSLLMDPNIVAKGGAKGVYCFGLKKEKLGFALKVMDGSEDEWPIITASILEQIGYSNQETIDRMYQLTPTDMINDNQKIIGTNKAVFTLETRFLS</sequence>
<evidence type="ECO:0000313" key="2">
    <source>
        <dbReference type="Proteomes" id="UP001338137"/>
    </source>
</evidence>
<protein>
    <submittedName>
        <fullName evidence="1">Asparaginase</fullName>
    </submittedName>
</protein>
<reference evidence="1 2" key="1">
    <citation type="submission" date="2023-03" db="EMBL/GenBank/DDBJ databases">
        <title>Bacillus Genome Sequencing.</title>
        <authorList>
            <person name="Dunlap C."/>
        </authorList>
    </citation>
    <scope>NUCLEOTIDE SEQUENCE [LARGE SCALE GENOMIC DNA]</scope>
    <source>
        <strain evidence="1 2">BD-533</strain>
    </source>
</reference>
<evidence type="ECO:0000313" key="1">
    <source>
        <dbReference type="EMBL" id="MEC0230804.1"/>
    </source>
</evidence>